<dbReference type="GeneID" id="89336126"/>
<feature type="transmembrane region" description="Helical" evidence="1">
    <location>
        <begin position="39"/>
        <end position="57"/>
    </location>
</feature>
<sequence>MFKMWYIHITLALIALILSSIIVLEFVRIRKEFKSKLTTILVLLSGFLVAQFASFLFDFVMWSNDRNPLYIYPSLITISLSFITILLFYYYITKI</sequence>
<keyword evidence="1" id="KW-1133">Transmembrane helix</keyword>
<accession>A0AAX4L2X5</accession>
<dbReference type="AlphaFoldDB" id="A0AAX4L2X5"/>
<proteinExistence type="predicted"/>
<feature type="transmembrane region" description="Helical" evidence="1">
    <location>
        <begin position="69"/>
        <end position="92"/>
    </location>
</feature>
<name>A0AAX4L2X5_9CREN</name>
<evidence type="ECO:0000256" key="1">
    <source>
        <dbReference type="SAM" id="Phobius"/>
    </source>
</evidence>
<organism evidence="2 3">
    <name type="scientific">Sulfolobus tengchongensis</name>
    <dbReference type="NCBI Taxonomy" id="207809"/>
    <lineage>
        <taxon>Archaea</taxon>
        <taxon>Thermoproteota</taxon>
        <taxon>Thermoprotei</taxon>
        <taxon>Sulfolobales</taxon>
        <taxon>Sulfolobaceae</taxon>
        <taxon>Sulfolobus</taxon>
    </lineage>
</organism>
<dbReference type="EMBL" id="CP146016">
    <property type="protein sequence ID" value="WWQ61460.1"/>
    <property type="molecule type" value="Genomic_DNA"/>
</dbReference>
<keyword evidence="1" id="KW-0472">Membrane</keyword>
<dbReference type="Proteomes" id="UP001432202">
    <property type="component" value="Chromosome"/>
</dbReference>
<protein>
    <submittedName>
        <fullName evidence="2">Uncharacterized protein</fullName>
    </submittedName>
</protein>
<feature type="transmembrane region" description="Helical" evidence="1">
    <location>
        <begin position="6"/>
        <end position="27"/>
    </location>
</feature>
<gene>
    <name evidence="2" type="ORF">V6M85_05120</name>
</gene>
<dbReference type="RefSeq" id="WP_338603822.1">
    <property type="nucleotide sequence ID" value="NZ_CP146016.1"/>
</dbReference>
<evidence type="ECO:0000313" key="2">
    <source>
        <dbReference type="EMBL" id="WWQ61460.1"/>
    </source>
</evidence>
<evidence type="ECO:0000313" key="3">
    <source>
        <dbReference type="Proteomes" id="UP001432202"/>
    </source>
</evidence>
<keyword evidence="1" id="KW-0812">Transmembrane</keyword>
<keyword evidence="3" id="KW-1185">Reference proteome</keyword>
<reference evidence="2 3" key="1">
    <citation type="submission" date="2024-02" db="EMBL/GenBank/DDBJ databases">
        <title>STSV induces naive adaptation in Sulfolobus.</title>
        <authorList>
            <person name="Xiang X."/>
            <person name="Song M."/>
        </authorList>
    </citation>
    <scope>NUCLEOTIDE SEQUENCE [LARGE SCALE GENOMIC DNA]</scope>
    <source>
        <strain evidence="2 3">RT2</strain>
    </source>
</reference>